<organism evidence="1 2">
    <name type="scientific">Polyplosphaeria fusca</name>
    <dbReference type="NCBI Taxonomy" id="682080"/>
    <lineage>
        <taxon>Eukaryota</taxon>
        <taxon>Fungi</taxon>
        <taxon>Dikarya</taxon>
        <taxon>Ascomycota</taxon>
        <taxon>Pezizomycotina</taxon>
        <taxon>Dothideomycetes</taxon>
        <taxon>Pleosporomycetidae</taxon>
        <taxon>Pleosporales</taxon>
        <taxon>Tetraplosphaeriaceae</taxon>
        <taxon>Polyplosphaeria</taxon>
    </lineage>
</organism>
<proteinExistence type="predicted"/>
<dbReference type="EMBL" id="ML996410">
    <property type="protein sequence ID" value="KAF2726676.1"/>
    <property type="molecule type" value="Genomic_DNA"/>
</dbReference>
<evidence type="ECO:0000313" key="2">
    <source>
        <dbReference type="Proteomes" id="UP000799444"/>
    </source>
</evidence>
<reference evidence="1" key="1">
    <citation type="journal article" date="2020" name="Stud. Mycol.">
        <title>101 Dothideomycetes genomes: a test case for predicting lifestyles and emergence of pathogens.</title>
        <authorList>
            <person name="Haridas S."/>
            <person name="Albert R."/>
            <person name="Binder M."/>
            <person name="Bloem J."/>
            <person name="Labutti K."/>
            <person name="Salamov A."/>
            <person name="Andreopoulos B."/>
            <person name="Baker S."/>
            <person name="Barry K."/>
            <person name="Bills G."/>
            <person name="Bluhm B."/>
            <person name="Cannon C."/>
            <person name="Castanera R."/>
            <person name="Culley D."/>
            <person name="Daum C."/>
            <person name="Ezra D."/>
            <person name="Gonzalez J."/>
            <person name="Henrissat B."/>
            <person name="Kuo A."/>
            <person name="Liang C."/>
            <person name="Lipzen A."/>
            <person name="Lutzoni F."/>
            <person name="Magnuson J."/>
            <person name="Mondo S."/>
            <person name="Nolan M."/>
            <person name="Ohm R."/>
            <person name="Pangilinan J."/>
            <person name="Park H.-J."/>
            <person name="Ramirez L."/>
            <person name="Alfaro M."/>
            <person name="Sun H."/>
            <person name="Tritt A."/>
            <person name="Yoshinaga Y."/>
            <person name="Zwiers L.-H."/>
            <person name="Turgeon B."/>
            <person name="Goodwin S."/>
            <person name="Spatafora J."/>
            <person name="Crous P."/>
            <person name="Grigoriev I."/>
        </authorList>
    </citation>
    <scope>NUCLEOTIDE SEQUENCE</scope>
    <source>
        <strain evidence="1">CBS 125425</strain>
    </source>
</reference>
<dbReference type="AlphaFoldDB" id="A0A9P4UVB3"/>
<sequence length="235" mass="25735">MLRDPSPWPERPGVKGGGSFLWRPMGATGGCILPASRRIVSTRETTNDYGLDWSLIRLHPHSKINNVLPDFPGDMSIPPHTRVDTWMPIGIREKYRVAKRGRSSQWTIGKIGSLRSVVNAFYLGPEDPSNMEKNTIKVDGKAIFNGMPTVAHCIVRRDRKDFLEPGDSGALVLLAPKVGRKHPGPPGTIVGLCYASNLNTGGAYMMSMEAVIESINKVTGGTVTFPRKYVPPASR</sequence>
<accession>A0A9P4UVB3</accession>
<name>A0A9P4UVB3_9PLEO</name>
<dbReference type="Proteomes" id="UP000799444">
    <property type="component" value="Unassembled WGS sequence"/>
</dbReference>
<comment type="caution">
    <text evidence="1">The sequence shown here is derived from an EMBL/GenBank/DDBJ whole genome shotgun (WGS) entry which is preliminary data.</text>
</comment>
<dbReference type="OrthoDB" id="5351220at2759"/>
<keyword evidence="2" id="KW-1185">Reference proteome</keyword>
<gene>
    <name evidence="1" type="ORF">EJ04DRAFT_530063</name>
</gene>
<protein>
    <submittedName>
        <fullName evidence="1">Uncharacterized protein</fullName>
    </submittedName>
</protein>
<evidence type="ECO:0000313" key="1">
    <source>
        <dbReference type="EMBL" id="KAF2726676.1"/>
    </source>
</evidence>